<reference evidence="2" key="1">
    <citation type="submission" date="2022-07" db="EMBL/GenBank/DDBJ databases">
        <title>Genome Sequence of Leucocoprinus birnbaumii.</title>
        <authorList>
            <person name="Buettner E."/>
        </authorList>
    </citation>
    <scope>NUCLEOTIDE SEQUENCE</scope>
    <source>
        <strain evidence="2">VT141</strain>
    </source>
</reference>
<feature type="region of interest" description="Disordered" evidence="1">
    <location>
        <begin position="62"/>
        <end position="120"/>
    </location>
</feature>
<evidence type="ECO:0000313" key="2">
    <source>
        <dbReference type="EMBL" id="KAJ3560517.1"/>
    </source>
</evidence>
<evidence type="ECO:0000256" key="1">
    <source>
        <dbReference type="SAM" id="MobiDB-lite"/>
    </source>
</evidence>
<protein>
    <submittedName>
        <fullName evidence="2">Uncharacterized protein</fullName>
    </submittedName>
</protein>
<evidence type="ECO:0000313" key="3">
    <source>
        <dbReference type="Proteomes" id="UP001213000"/>
    </source>
</evidence>
<sequence>MPLMHKLHQFWAECPSLLLPVDLETGMTKTMSSNPTMKTIGFVFKKLMMDLQTAMKVLQMAITVPRSGNDDGPPDGDNNGPPDGNNRDHQAQGNNGPLDGNDGPPEGNNNFDESSESDGPGLAHCHCRCSNYEDQLATVLKHFADTLDS</sequence>
<name>A0AAD5VHK7_9AGAR</name>
<proteinExistence type="predicted"/>
<feature type="compositionally biased region" description="Low complexity" evidence="1">
    <location>
        <begin position="93"/>
        <end position="112"/>
    </location>
</feature>
<dbReference type="EMBL" id="JANIEX010001158">
    <property type="protein sequence ID" value="KAJ3560517.1"/>
    <property type="molecule type" value="Genomic_DNA"/>
</dbReference>
<dbReference type="AlphaFoldDB" id="A0AAD5VHK7"/>
<keyword evidence="3" id="KW-1185">Reference proteome</keyword>
<organism evidence="2 3">
    <name type="scientific">Leucocoprinus birnbaumii</name>
    <dbReference type="NCBI Taxonomy" id="56174"/>
    <lineage>
        <taxon>Eukaryota</taxon>
        <taxon>Fungi</taxon>
        <taxon>Dikarya</taxon>
        <taxon>Basidiomycota</taxon>
        <taxon>Agaricomycotina</taxon>
        <taxon>Agaricomycetes</taxon>
        <taxon>Agaricomycetidae</taxon>
        <taxon>Agaricales</taxon>
        <taxon>Agaricineae</taxon>
        <taxon>Agaricaceae</taxon>
        <taxon>Leucocoprinus</taxon>
    </lineage>
</organism>
<dbReference type="Proteomes" id="UP001213000">
    <property type="component" value="Unassembled WGS sequence"/>
</dbReference>
<comment type="caution">
    <text evidence="2">The sequence shown here is derived from an EMBL/GenBank/DDBJ whole genome shotgun (WGS) entry which is preliminary data.</text>
</comment>
<accession>A0AAD5VHK7</accession>
<gene>
    <name evidence="2" type="ORF">NP233_g10788</name>
</gene>
<feature type="compositionally biased region" description="Low complexity" evidence="1">
    <location>
        <begin position="75"/>
        <end position="84"/>
    </location>
</feature>